<dbReference type="PROSITE" id="PS50863">
    <property type="entry name" value="B3"/>
    <property type="match status" value="1"/>
</dbReference>
<dbReference type="Pfam" id="PF02362">
    <property type="entry name" value="B3"/>
    <property type="match status" value="1"/>
</dbReference>
<accession>G7JLI4</accession>
<dbReference type="GO" id="GO:0003677">
    <property type="term" value="F:DNA binding"/>
    <property type="evidence" value="ECO:0007669"/>
    <property type="project" value="UniProtKB-KW"/>
</dbReference>
<gene>
    <name evidence="8" type="ordered locus">MTR_4g119990</name>
</gene>
<dbReference type="InterPro" id="IPR050655">
    <property type="entry name" value="Plant_B3_domain"/>
</dbReference>
<dbReference type="InterPro" id="IPR015300">
    <property type="entry name" value="DNA-bd_pseudobarrel_sf"/>
</dbReference>
<feature type="compositionally biased region" description="Polar residues" evidence="6">
    <location>
        <begin position="131"/>
        <end position="142"/>
    </location>
</feature>
<evidence type="ECO:0000256" key="2">
    <source>
        <dbReference type="ARBA" id="ARBA00023015"/>
    </source>
</evidence>
<dbReference type="STRING" id="3880.G7JLI4"/>
<dbReference type="OMA" id="ENEHFTC"/>
<dbReference type="HOGENOM" id="CLU_015069_1_3_1"/>
<evidence type="ECO:0000256" key="3">
    <source>
        <dbReference type="ARBA" id="ARBA00023125"/>
    </source>
</evidence>
<evidence type="ECO:0000313" key="8">
    <source>
        <dbReference type="EMBL" id="AES91879.1"/>
    </source>
</evidence>
<dbReference type="GO" id="GO:0005634">
    <property type="term" value="C:nucleus"/>
    <property type="evidence" value="ECO:0007669"/>
    <property type="project" value="UniProtKB-SubCell"/>
</dbReference>
<name>G7JLI4_MEDTR</name>
<dbReference type="Proteomes" id="UP000002051">
    <property type="component" value="Chromosome 4"/>
</dbReference>
<evidence type="ECO:0000256" key="1">
    <source>
        <dbReference type="ARBA" id="ARBA00004123"/>
    </source>
</evidence>
<dbReference type="SUPFAM" id="SSF101936">
    <property type="entry name" value="DNA-binding pseudobarrel domain"/>
    <property type="match status" value="2"/>
</dbReference>
<dbReference type="PaxDb" id="3880-AES91879"/>
<evidence type="ECO:0000313" key="9">
    <source>
        <dbReference type="EnsemblPlants" id="AES91879"/>
    </source>
</evidence>
<comment type="subcellular location">
    <subcellularLocation>
        <location evidence="1">Nucleus</location>
    </subcellularLocation>
</comment>
<evidence type="ECO:0000256" key="6">
    <source>
        <dbReference type="SAM" id="MobiDB-lite"/>
    </source>
</evidence>
<dbReference type="Gene3D" id="2.40.330.10">
    <property type="entry name" value="DNA-binding pseudobarrel domain"/>
    <property type="match status" value="2"/>
</dbReference>
<sequence length="377" mass="43777">MSSTELDHRSNGVHFFKIILQRNLNEGKLKVPVSFVRRHWLGITNPVTLRLPNMTENKVFWEKTSDYNVWFCNGWKEFAKYLSLGDSQLTLFQYQENSVFNVIVCGKCGLEIKYPLKETNKEHEEVEESDTSLQIIEDPSSSKGKRLKSSPPYFKKMKINSKEQKEPKHEKRKVQEQGRFLNFKDTDNGSSCDDLKERSKVLYDKVKNFFHADMDFFMCMIQKTYIKKDVLGIPIEFAKKHLHRMEGRNITLFVDQDRPWNADLNLTLNNQYTLSGGWSKFRAHNNLKFGDICVFMLNKCKGTVSFQVKIFSLEKDMSTPYFEVAWYLLGAEPTPASLGTSPGSAPTFFITSLGGWHRTTLQRRKKIDWGGKCLGRK</sequence>
<dbReference type="CDD" id="cd10017">
    <property type="entry name" value="B3_DNA"/>
    <property type="match status" value="2"/>
</dbReference>
<feature type="domain" description="TF-B3" evidence="7">
    <location>
        <begin position="216"/>
        <end position="314"/>
    </location>
</feature>
<dbReference type="EMBL" id="CM001220">
    <property type="protein sequence ID" value="AES91879.1"/>
    <property type="molecule type" value="Genomic_DNA"/>
</dbReference>
<dbReference type="AlphaFoldDB" id="G7JLI4"/>
<keyword evidence="10" id="KW-1185">Reference proteome</keyword>
<dbReference type="PANTHER" id="PTHR31920:SF108">
    <property type="entry name" value="B3 DOMAIN-CONTAINING TRANSCRIPTION FACTOR VRN1-LIKE"/>
    <property type="match status" value="1"/>
</dbReference>
<evidence type="ECO:0000259" key="7">
    <source>
        <dbReference type="PROSITE" id="PS50863"/>
    </source>
</evidence>
<organism evidence="8 10">
    <name type="scientific">Medicago truncatula</name>
    <name type="common">Barrel medic</name>
    <name type="synonym">Medicago tribuloides</name>
    <dbReference type="NCBI Taxonomy" id="3880"/>
    <lineage>
        <taxon>Eukaryota</taxon>
        <taxon>Viridiplantae</taxon>
        <taxon>Streptophyta</taxon>
        <taxon>Embryophyta</taxon>
        <taxon>Tracheophyta</taxon>
        <taxon>Spermatophyta</taxon>
        <taxon>Magnoliopsida</taxon>
        <taxon>eudicotyledons</taxon>
        <taxon>Gunneridae</taxon>
        <taxon>Pentapetalae</taxon>
        <taxon>rosids</taxon>
        <taxon>fabids</taxon>
        <taxon>Fabales</taxon>
        <taxon>Fabaceae</taxon>
        <taxon>Papilionoideae</taxon>
        <taxon>50 kb inversion clade</taxon>
        <taxon>NPAAA clade</taxon>
        <taxon>Hologalegina</taxon>
        <taxon>IRL clade</taxon>
        <taxon>Trifolieae</taxon>
        <taxon>Medicago</taxon>
    </lineage>
</organism>
<dbReference type="SMART" id="SM01019">
    <property type="entry name" value="B3"/>
    <property type="match status" value="2"/>
</dbReference>
<dbReference type="EnsemblPlants" id="AES91879">
    <property type="protein sequence ID" value="AES91879"/>
    <property type="gene ID" value="MTR_4g119990"/>
</dbReference>
<reference evidence="8 10" key="2">
    <citation type="journal article" date="2014" name="BMC Genomics">
        <title>An improved genome release (version Mt4.0) for the model legume Medicago truncatula.</title>
        <authorList>
            <person name="Tang H."/>
            <person name="Krishnakumar V."/>
            <person name="Bidwell S."/>
            <person name="Rosen B."/>
            <person name="Chan A."/>
            <person name="Zhou S."/>
            <person name="Gentzbittel L."/>
            <person name="Childs K.L."/>
            <person name="Yandell M."/>
            <person name="Gundlach H."/>
            <person name="Mayer K.F."/>
            <person name="Schwartz D.C."/>
            <person name="Town C.D."/>
        </authorList>
    </citation>
    <scope>GENOME REANNOTATION</scope>
    <source>
        <strain evidence="9 10">cv. Jemalong A17</strain>
    </source>
</reference>
<dbReference type="eggNOG" id="ENOG502S27N">
    <property type="taxonomic scope" value="Eukaryota"/>
</dbReference>
<evidence type="ECO:0000313" key="10">
    <source>
        <dbReference type="Proteomes" id="UP000002051"/>
    </source>
</evidence>
<reference evidence="8 10" key="1">
    <citation type="journal article" date="2011" name="Nature">
        <title>The Medicago genome provides insight into the evolution of rhizobial symbioses.</title>
        <authorList>
            <person name="Young N.D."/>
            <person name="Debelle F."/>
            <person name="Oldroyd G.E."/>
            <person name="Geurts R."/>
            <person name="Cannon S.B."/>
            <person name="Udvardi M.K."/>
            <person name="Benedito V.A."/>
            <person name="Mayer K.F."/>
            <person name="Gouzy J."/>
            <person name="Schoof H."/>
            <person name="Van de Peer Y."/>
            <person name="Proost S."/>
            <person name="Cook D.R."/>
            <person name="Meyers B.C."/>
            <person name="Spannagl M."/>
            <person name="Cheung F."/>
            <person name="De Mita S."/>
            <person name="Krishnakumar V."/>
            <person name="Gundlach H."/>
            <person name="Zhou S."/>
            <person name="Mudge J."/>
            <person name="Bharti A.K."/>
            <person name="Murray J.D."/>
            <person name="Naoumkina M.A."/>
            <person name="Rosen B."/>
            <person name="Silverstein K.A."/>
            <person name="Tang H."/>
            <person name="Rombauts S."/>
            <person name="Zhao P.X."/>
            <person name="Zhou P."/>
            <person name="Barbe V."/>
            <person name="Bardou P."/>
            <person name="Bechner M."/>
            <person name="Bellec A."/>
            <person name="Berger A."/>
            <person name="Berges H."/>
            <person name="Bidwell S."/>
            <person name="Bisseling T."/>
            <person name="Choisne N."/>
            <person name="Couloux A."/>
            <person name="Denny R."/>
            <person name="Deshpande S."/>
            <person name="Dai X."/>
            <person name="Doyle J.J."/>
            <person name="Dudez A.M."/>
            <person name="Farmer A.D."/>
            <person name="Fouteau S."/>
            <person name="Franken C."/>
            <person name="Gibelin C."/>
            <person name="Gish J."/>
            <person name="Goldstein S."/>
            <person name="Gonzalez A.J."/>
            <person name="Green P.J."/>
            <person name="Hallab A."/>
            <person name="Hartog M."/>
            <person name="Hua A."/>
            <person name="Humphray S.J."/>
            <person name="Jeong D.H."/>
            <person name="Jing Y."/>
            <person name="Jocker A."/>
            <person name="Kenton S.M."/>
            <person name="Kim D.J."/>
            <person name="Klee K."/>
            <person name="Lai H."/>
            <person name="Lang C."/>
            <person name="Lin S."/>
            <person name="Macmil S.L."/>
            <person name="Magdelenat G."/>
            <person name="Matthews L."/>
            <person name="McCorrison J."/>
            <person name="Monaghan E.L."/>
            <person name="Mun J.H."/>
            <person name="Najar F.Z."/>
            <person name="Nicholson C."/>
            <person name="Noirot C."/>
            <person name="O'Bleness M."/>
            <person name="Paule C.R."/>
            <person name="Poulain J."/>
            <person name="Prion F."/>
            <person name="Qin B."/>
            <person name="Qu C."/>
            <person name="Retzel E.F."/>
            <person name="Riddle C."/>
            <person name="Sallet E."/>
            <person name="Samain S."/>
            <person name="Samson N."/>
            <person name="Sanders I."/>
            <person name="Saurat O."/>
            <person name="Scarpelli C."/>
            <person name="Schiex T."/>
            <person name="Segurens B."/>
            <person name="Severin A.J."/>
            <person name="Sherrier D.J."/>
            <person name="Shi R."/>
            <person name="Sims S."/>
            <person name="Singer S.R."/>
            <person name="Sinharoy S."/>
            <person name="Sterck L."/>
            <person name="Viollet A."/>
            <person name="Wang B.B."/>
            <person name="Wang K."/>
            <person name="Wang M."/>
            <person name="Wang X."/>
            <person name="Warfsmann J."/>
            <person name="Weissenbach J."/>
            <person name="White D.D."/>
            <person name="White J.D."/>
            <person name="Wiley G.B."/>
            <person name="Wincker P."/>
            <person name="Xing Y."/>
            <person name="Yang L."/>
            <person name="Yao Z."/>
            <person name="Ying F."/>
            <person name="Zhai J."/>
            <person name="Zhou L."/>
            <person name="Zuber A."/>
            <person name="Denarie J."/>
            <person name="Dixon R.A."/>
            <person name="May G.D."/>
            <person name="Schwartz D.C."/>
            <person name="Rogers J."/>
            <person name="Quetier F."/>
            <person name="Town C.D."/>
            <person name="Roe B.A."/>
        </authorList>
    </citation>
    <scope>NUCLEOTIDE SEQUENCE [LARGE SCALE GENOMIC DNA]</scope>
    <source>
        <strain evidence="8">A17</strain>
        <strain evidence="9 10">cv. Jemalong A17</strain>
    </source>
</reference>
<keyword evidence="4" id="KW-0804">Transcription</keyword>
<keyword evidence="2" id="KW-0805">Transcription regulation</keyword>
<evidence type="ECO:0000256" key="4">
    <source>
        <dbReference type="ARBA" id="ARBA00023163"/>
    </source>
</evidence>
<proteinExistence type="predicted"/>
<feature type="region of interest" description="Disordered" evidence="6">
    <location>
        <begin position="123"/>
        <end position="152"/>
    </location>
</feature>
<reference evidence="9" key="3">
    <citation type="submission" date="2015-04" db="UniProtKB">
        <authorList>
            <consortium name="EnsemblPlants"/>
        </authorList>
    </citation>
    <scope>IDENTIFICATION</scope>
    <source>
        <strain evidence="9">cv. Jemalong A17</strain>
    </source>
</reference>
<keyword evidence="5" id="KW-0539">Nucleus</keyword>
<protein>
    <submittedName>
        <fullName evidence="8">B3 DNA-binding domain protein</fullName>
    </submittedName>
</protein>
<keyword evidence="3 8" id="KW-0238">DNA-binding</keyword>
<dbReference type="PANTHER" id="PTHR31920">
    <property type="entry name" value="B3 DOMAIN-CONTAINING"/>
    <property type="match status" value="1"/>
</dbReference>
<dbReference type="InterPro" id="IPR003340">
    <property type="entry name" value="B3_DNA-bd"/>
</dbReference>
<evidence type="ECO:0000256" key="5">
    <source>
        <dbReference type="ARBA" id="ARBA00023242"/>
    </source>
</evidence>